<gene>
    <name evidence="3" type="ORF">XA68_16059</name>
</gene>
<reference evidence="3 4" key="1">
    <citation type="journal article" date="2015" name="BMC Genomics">
        <title>Gene expression during zombie ant biting behavior reflects the complexity underlying fungal parasitic behavioral manipulation.</title>
        <authorList>
            <person name="de Bekker C."/>
            <person name="Ohm R.A."/>
            <person name="Loreto R.G."/>
            <person name="Sebastian A."/>
            <person name="Albert I."/>
            <person name="Merrow M."/>
            <person name="Brachmann A."/>
            <person name="Hughes D.P."/>
        </authorList>
    </citation>
    <scope>NUCLEOTIDE SEQUENCE [LARGE SCALE GENOMIC DNA]</scope>
    <source>
        <strain evidence="3 4">SC16a</strain>
    </source>
</reference>
<feature type="compositionally biased region" description="Polar residues" evidence="2">
    <location>
        <begin position="566"/>
        <end position="580"/>
    </location>
</feature>
<feature type="compositionally biased region" description="Polar residues" evidence="2">
    <location>
        <begin position="51"/>
        <end position="71"/>
    </location>
</feature>
<feature type="compositionally biased region" description="Low complexity" evidence="2">
    <location>
        <begin position="72"/>
        <end position="84"/>
    </location>
</feature>
<dbReference type="EMBL" id="LAZP02000519">
    <property type="protein sequence ID" value="PFH56735.1"/>
    <property type="molecule type" value="Genomic_DNA"/>
</dbReference>
<protein>
    <submittedName>
        <fullName evidence="3">Uncharacterized protein</fullName>
    </submittedName>
</protein>
<keyword evidence="1" id="KW-0175">Coiled coil</keyword>
<feature type="compositionally biased region" description="Low complexity" evidence="2">
    <location>
        <begin position="388"/>
        <end position="398"/>
    </location>
</feature>
<name>A0A2A9P5F8_OPHUN</name>
<feature type="region of interest" description="Disordered" evidence="2">
    <location>
        <begin position="563"/>
        <end position="637"/>
    </location>
</feature>
<feature type="compositionally biased region" description="Basic and acidic residues" evidence="2">
    <location>
        <begin position="528"/>
        <end position="542"/>
    </location>
</feature>
<feature type="compositionally biased region" description="Basic and acidic residues" evidence="2">
    <location>
        <begin position="611"/>
        <end position="621"/>
    </location>
</feature>
<proteinExistence type="predicted"/>
<evidence type="ECO:0000256" key="1">
    <source>
        <dbReference type="SAM" id="Coils"/>
    </source>
</evidence>
<sequence length="745" mass="78057">MPPYSSIFVNAHVPTSVSPNRARINTQPTANLDTRPALAADDKCCVANPDFASSNTDRYPSQSSLTGNSFMSRSSLDPLSPSRSQYAGLAADSTLQRQPPLNPGPVSASPSATLVLPGRATASDASLRGFVSPLGSGGLSHTVAQRLPSTPSAGVMAAPRSASSSVGLEPAFAPNHDALFRTEPPTVPAGGHSCPTFPSASICNASEIAPSTLVEVGGSVPSATTLPPQSSARWSFGSGNRPVLLPRLSRSVSDDAVASSQYACSTSHSLRQQLSFLIEAWMADRESCGLEKQAAEQELRRLRNALRSDHENWTSDRMAMGRQLDTLRAQVHGLELEIAALKTATAPNASGDNTQSPRTGQQHPGGVYGLAGNSSLSDPDEPAATTLSSNPSQQSNSSRAYVFSPPIGSTGAPRRAHFATPGSSRTSPSAAPAPSHAAQEPDLGQQPRLSVTTDFMDPLGLNGFGAVPVIDVQELDPKLDGIPIKANAVQKWTFSTAPNQRQAASGARVGHGISICRTRRQSTTQNRRSMDRGRISRERQTSRDQTLQVLAVEESRRLTMHAGHTPNHSISLIPTMTTVGGDSDGGMTHSIDAPSDVGVGQEATHEPLFAPDHDGHESPKDGEDDGKEPLGPCDDASLKGPLMVKNIPAQDDLFFAQLDQKLESVISSGEDALPSVLRTPSPAEPAAPPVGSRPVAVQASLGLDGAHELAVEVDEGAADDDKDIEPDVPLRLRSTANFGAPFGST</sequence>
<dbReference type="Proteomes" id="UP000037136">
    <property type="component" value="Unassembled WGS sequence"/>
</dbReference>
<feature type="region of interest" description="Disordered" evidence="2">
    <location>
        <begin position="345"/>
        <end position="446"/>
    </location>
</feature>
<feature type="coiled-coil region" evidence="1">
    <location>
        <begin position="285"/>
        <end position="344"/>
    </location>
</feature>
<evidence type="ECO:0000256" key="2">
    <source>
        <dbReference type="SAM" id="MobiDB-lite"/>
    </source>
</evidence>
<feature type="region of interest" description="Disordered" evidence="2">
    <location>
        <begin position="50"/>
        <end position="84"/>
    </location>
</feature>
<evidence type="ECO:0000313" key="3">
    <source>
        <dbReference type="EMBL" id="PFH56735.1"/>
    </source>
</evidence>
<feature type="compositionally biased region" description="Low complexity" evidence="2">
    <location>
        <begin position="421"/>
        <end position="441"/>
    </location>
</feature>
<feature type="region of interest" description="Disordered" evidence="2">
    <location>
        <begin position="520"/>
        <end position="545"/>
    </location>
</feature>
<dbReference type="AlphaFoldDB" id="A0A2A9P5F8"/>
<keyword evidence="4" id="KW-1185">Reference proteome</keyword>
<comment type="caution">
    <text evidence="3">The sequence shown here is derived from an EMBL/GenBank/DDBJ whole genome shotgun (WGS) entry which is preliminary data.</text>
</comment>
<organism evidence="3 4">
    <name type="scientific">Ophiocordyceps unilateralis</name>
    <name type="common">Zombie-ant fungus</name>
    <name type="synonym">Torrubia unilateralis</name>
    <dbReference type="NCBI Taxonomy" id="268505"/>
    <lineage>
        <taxon>Eukaryota</taxon>
        <taxon>Fungi</taxon>
        <taxon>Dikarya</taxon>
        <taxon>Ascomycota</taxon>
        <taxon>Pezizomycotina</taxon>
        <taxon>Sordariomycetes</taxon>
        <taxon>Hypocreomycetidae</taxon>
        <taxon>Hypocreales</taxon>
        <taxon>Ophiocordycipitaceae</taxon>
        <taxon>Ophiocordyceps</taxon>
    </lineage>
</organism>
<reference evidence="3 4" key="2">
    <citation type="journal article" date="2017" name="Sci. Rep.">
        <title>Ant-infecting Ophiocordyceps genomes reveal a high diversity of potential behavioral manipulation genes and a possible major role for enterotoxins.</title>
        <authorList>
            <person name="de Bekker C."/>
            <person name="Ohm R.A."/>
            <person name="Evans H.C."/>
            <person name="Brachmann A."/>
            <person name="Hughes D.P."/>
        </authorList>
    </citation>
    <scope>NUCLEOTIDE SEQUENCE [LARGE SCALE GENOMIC DNA]</scope>
    <source>
        <strain evidence="3 4">SC16a</strain>
    </source>
</reference>
<feature type="compositionally biased region" description="Polar residues" evidence="2">
    <location>
        <begin position="345"/>
        <end position="362"/>
    </location>
</feature>
<evidence type="ECO:0000313" key="4">
    <source>
        <dbReference type="Proteomes" id="UP000037136"/>
    </source>
</evidence>
<dbReference type="OrthoDB" id="5427699at2759"/>
<accession>A0A2A9P5F8</accession>